<gene>
    <name evidence="2" type="ORF">IWT5_01052</name>
</gene>
<proteinExistence type="predicted"/>
<protein>
    <submittedName>
        <fullName evidence="2">Uncharacterized protein</fullName>
    </submittedName>
</protein>
<dbReference type="EMBL" id="BCMJ01000003">
    <property type="protein sequence ID" value="GAX07901.1"/>
    <property type="molecule type" value="Genomic_DNA"/>
</dbReference>
<comment type="caution">
    <text evidence="2">The sequence shown here is derived from an EMBL/GenBank/DDBJ whole genome shotgun (WGS) entry which is preliminary data.</text>
</comment>
<reference evidence="2 3" key="1">
    <citation type="submission" date="2015-11" db="EMBL/GenBank/DDBJ databases">
        <title>Draft genome sequences of new species of the genus Lactobacillus isolated from orchardgrass silage.</title>
        <authorList>
            <person name="Tohno M."/>
            <person name="Tanizawa Y."/>
            <person name="Arita M."/>
        </authorList>
    </citation>
    <scope>NUCLEOTIDE SEQUENCE [LARGE SCALE GENOMIC DNA]</scope>
    <source>
        <strain evidence="2 3">IWT5</strain>
    </source>
</reference>
<evidence type="ECO:0000313" key="2">
    <source>
        <dbReference type="EMBL" id="GAX07901.1"/>
    </source>
</evidence>
<keyword evidence="1" id="KW-0812">Transmembrane</keyword>
<name>A0A1Z5J2F4_9LACO</name>
<dbReference type="OrthoDB" id="2298862at2"/>
<feature type="transmembrane region" description="Helical" evidence="1">
    <location>
        <begin position="34"/>
        <end position="52"/>
    </location>
</feature>
<evidence type="ECO:0000313" key="3">
    <source>
        <dbReference type="Proteomes" id="UP000223370"/>
    </source>
</evidence>
<feature type="transmembrane region" description="Helical" evidence="1">
    <location>
        <begin position="59"/>
        <end position="78"/>
    </location>
</feature>
<dbReference type="RefSeq" id="WP_098824255.1">
    <property type="nucleotide sequence ID" value="NZ_BCMJ01000003.1"/>
</dbReference>
<dbReference type="AlphaFoldDB" id="A0A1Z5J2F4"/>
<accession>A0A1Z5J2F4</accession>
<keyword evidence="1" id="KW-1133">Transmembrane helix</keyword>
<sequence>MYKKYAMTSWITAICLCLITVISAMSKHNLSYQVLVSVLSYIGVYAISLYLAKHNGTEKIVLTFVNILAVAILVAMIINATRKYSGFVVVLLLVICVVGTVTGIMAIWFNNRFEKTNSADSKEH</sequence>
<dbReference type="Proteomes" id="UP000223370">
    <property type="component" value="Unassembled WGS sequence"/>
</dbReference>
<keyword evidence="1" id="KW-0472">Membrane</keyword>
<organism evidence="2 3">
    <name type="scientific">Secundilactobacillus silagincola</name>
    <dbReference type="NCBI Taxonomy" id="1714681"/>
    <lineage>
        <taxon>Bacteria</taxon>
        <taxon>Bacillati</taxon>
        <taxon>Bacillota</taxon>
        <taxon>Bacilli</taxon>
        <taxon>Lactobacillales</taxon>
        <taxon>Lactobacillaceae</taxon>
        <taxon>Secundilactobacillus</taxon>
    </lineage>
</organism>
<evidence type="ECO:0000256" key="1">
    <source>
        <dbReference type="SAM" id="Phobius"/>
    </source>
</evidence>
<keyword evidence="3" id="KW-1185">Reference proteome</keyword>
<feature type="transmembrane region" description="Helical" evidence="1">
    <location>
        <begin position="84"/>
        <end position="109"/>
    </location>
</feature>